<dbReference type="EMBL" id="PVNL01000133">
    <property type="protein sequence ID" value="PRP96941.1"/>
    <property type="molecule type" value="Genomic_DNA"/>
</dbReference>
<accession>A0A2S9XW48</accession>
<dbReference type="GO" id="GO:0016787">
    <property type="term" value="F:hydrolase activity"/>
    <property type="evidence" value="ECO:0007669"/>
    <property type="project" value="InterPro"/>
</dbReference>
<dbReference type="SUPFAM" id="SSF56300">
    <property type="entry name" value="Metallo-dependent phosphatases"/>
    <property type="match status" value="1"/>
</dbReference>
<organism evidence="2 3">
    <name type="scientific">Enhygromyxa salina</name>
    <dbReference type="NCBI Taxonomy" id="215803"/>
    <lineage>
        <taxon>Bacteria</taxon>
        <taxon>Pseudomonadati</taxon>
        <taxon>Myxococcota</taxon>
        <taxon>Polyangia</taxon>
        <taxon>Nannocystales</taxon>
        <taxon>Nannocystaceae</taxon>
        <taxon>Enhygromyxa</taxon>
    </lineage>
</organism>
<evidence type="ECO:0000313" key="2">
    <source>
        <dbReference type="EMBL" id="PRP96941.1"/>
    </source>
</evidence>
<evidence type="ECO:0000259" key="1">
    <source>
        <dbReference type="Pfam" id="PF00149"/>
    </source>
</evidence>
<dbReference type="InterPro" id="IPR004843">
    <property type="entry name" value="Calcineurin-like_PHP"/>
</dbReference>
<dbReference type="Gene3D" id="3.60.21.10">
    <property type="match status" value="1"/>
</dbReference>
<dbReference type="RefSeq" id="WP_106093590.1">
    <property type="nucleotide sequence ID" value="NZ_PVNL01000133.1"/>
</dbReference>
<dbReference type="Proteomes" id="UP000238823">
    <property type="component" value="Unassembled WGS sequence"/>
</dbReference>
<evidence type="ECO:0000313" key="3">
    <source>
        <dbReference type="Proteomes" id="UP000238823"/>
    </source>
</evidence>
<gene>
    <name evidence="2" type="ORF">ENSA7_67720</name>
</gene>
<dbReference type="InterPro" id="IPR029052">
    <property type="entry name" value="Metallo-depent_PP-like"/>
</dbReference>
<dbReference type="AlphaFoldDB" id="A0A2S9XW48"/>
<protein>
    <recommendedName>
        <fullName evidence="1">Calcineurin-like phosphoesterase domain-containing protein</fullName>
    </recommendedName>
</protein>
<dbReference type="Pfam" id="PF00149">
    <property type="entry name" value="Metallophos"/>
    <property type="match status" value="1"/>
</dbReference>
<feature type="domain" description="Calcineurin-like phosphoesterase" evidence="1">
    <location>
        <begin position="118"/>
        <end position="179"/>
    </location>
</feature>
<comment type="caution">
    <text evidence="2">The sequence shown here is derived from an EMBL/GenBank/DDBJ whole genome shotgun (WGS) entry which is preliminary data.</text>
</comment>
<reference evidence="2 3" key="1">
    <citation type="submission" date="2018-03" db="EMBL/GenBank/DDBJ databases">
        <title>Draft Genome Sequences of the Obligatory Marine Myxobacteria Enhygromyxa salina SWB007.</title>
        <authorList>
            <person name="Poehlein A."/>
            <person name="Moghaddam J.A."/>
            <person name="Harms H."/>
            <person name="Alanjari M."/>
            <person name="Koenig G.M."/>
            <person name="Daniel R."/>
            <person name="Schaeberle T.F."/>
        </authorList>
    </citation>
    <scope>NUCLEOTIDE SEQUENCE [LARGE SCALE GENOMIC DNA]</scope>
    <source>
        <strain evidence="2 3">SWB007</strain>
    </source>
</reference>
<proteinExistence type="predicted"/>
<name>A0A2S9XW48_9BACT</name>
<sequence>MPSNALAYPAHEHRLHSIYVPNYQGAAFCEMPLPVTTEAWPKYARGRLRDLANDHYDAAREQLRARIGGKPFVWPNRTMYFFCDVHADADAWRCSLIASGGVRWFGPGDNDYELSEAGETALFVIAGDCFDKGPSNLRLLRAIKLLIDKGADVEILAGNHDLRTLVGLAYLGRKEPRFAHLFVRMGKKTMPLFQEIRAEYLEPGETSELSEAELQRLLFPDEAWFREFPEVARGLVPDKKIGKELNRIREKMVELPRKCERLGMTLGDIHRAATRARELFLDPDGEFHWFFERMDVALRWGSFLLVHAGVDDITAKLLAQTNVSGVNTWFHRLLADDPFALYHGPVGNMFRTKYRDFDHPFTDIGVQHMYEAGLYGIVHGHQNIMRGQRVLMREGLLNFECDASVDCNTRKLEGLPGPGGAVVVFRPDGVALGISADYPHVKVFDASQVFPWLTIA</sequence>
<dbReference type="OrthoDB" id="7330247at2"/>